<feature type="region of interest" description="Disordered" evidence="1">
    <location>
        <begin position="158"/>
        <end position="177"/>
    </location>
</feature>
<evidence type="ECO:0000313" key="4">
    <source>
        <dbReference type="Proteomes" id="UP000035932"/>
    </source>
</evidence>
<feature type="compositionally biased region" description="Pro residues" evidence="1">
    <location>
        <begin position="328"/>
        <end position="341"/>
    </location>
</feature>
<keyword evidence="4" id="KW-1185">Reference proteome</keyword>
<reference evidence="3 4" key="1">
    <citation type="submission" date="2015-06" db="EMBL/GenBank/DDBJ databases">
        <title>Recapitulation of the evolution of biosynthetic gene clusters reveals hidden chemical diversity on bacterial genomes.</title>
        <authorList>
            <person name="Cruz-Morales P."/>
            <person name="Martinez-Guerrero C."/>
            <person name="Morales-Escalante M.A."/>
            <person name="Yanez-Guerra L.A."/>
            <person name="Kopp J.F."/>
            <person name="Feldmann J."/>
            <person name="Ramos-Aboites H.E."/>
            <person name="Barona-Gomez F."/>
        </authorList>
    </citation>
    <scope>NUCLEOTIDE SEQUENCE [LARGE SCALE GENOMIC DNA]</scope>
    <source>
        <strain evidence="3 4">ATCC 31245</strain>
    </source>
</reference>
<dbReference type="STRING" id="66430.ACS04_10450"/>
<comment type="caution">
    <text evidence="3">The sequence shown here is derived from an EMBL/GenBank/DDBJ whole genome shotgun (WGS) entry which is preliminary data.</text>
</comment>
<keyword evidence="2" id="KW-1133">Transmembrane helix</keyword>
<organism evidence="3 4">
    <name type="scientific">Streptomyces roseus</name>
    <dbReference type="NCBI Taxonomy" id="66430"/>
    <lineage>
        <taxon>Bacteria</taxon>
        <taxon>Bacillati</taxon>
        <taxon>Actinomycetota</taxon>
        <taxon>Actinomycetes</taxon>
        <taxon>Kitasatosporales</taxon>
        <taxon>Streptomycetaceae</taxon>
        <taxon>Streptomyces</taxon>
    </lineage>
</organism>
<evidence type="ECO:0000256" key="2">
    <source>
        <dbReference type="SAM" id="Phobius"/>
    </source>
</evidence>
<feature type="transmembrane region" description="Helical" evidence="2">
    <location>
        <begin position="17"/>
        <end position="39"/>
    </location>
</feature>
<keyword evidence="2" id="KW-0812">Transmembrane</keyword>
<gene>
    <name evidence="3" type="ORF">ACS04_10450</name>
</gene>
<dbReference type="RefSeq" id="WP_048476278.1">
    <property type="nucleotide sequence ID" value="NZ_JBIRUD010000026.1"/>
</dbReference>
<dbReference type="AlphaFoldDB" id="A0A0J6XP12"/>
<name>A0A0J6XP12_9ACTN</name>
<sequence>MTSEQPDTSRGTRRRPAWAIGSIAAAVLIAGGGTAYWAAAASDDGGSGARTGDSAASAPRVAPSPSGPGIAPGEPDPHGGGVTYRADVKLPDAPAATAPAFAASGEVSAEEAGRLATALGLPGTPRLTGETWQAGEGGDGSGPRLTVNHKAPGTWNFSRFQGTGGQGAGGAGDDCKRGKDTCGPATLPQADGGAGGAAEAKGGTPVSEEAAKAAAAPVLAALGQGGAKLDARLTQGSVRVVTADPVIGGLPTQGWTTKISVGGDSQVVAGSGELKAPVRAAEQPVVGAVEALARLNRASGGSGGTDPGPSGCASAVPLSPDNPVGPGDTPPCNPEPRPMKPPRTETVKGAVLGLAPGTVDGARGLVPAWLFEVAGSNGGPGRTVVQPAGQDAAGTPPAPKGARTVPGFSYQEADRKLTVNFWGGVCSTYALEAREEAGSVTVRITDTPNEPGRSCIMIAQDMTVSATLQQPLGERKVIDATSGKPLPRQ</sequence>
<feature type="compositionally biased region" description="Gly residues" evidence="1">
    <location>
        <begin position="162"/>
        <end position="172"/>
    </location>
</feature>
<dbReference type="Proteomes" id="UP000035932">
    <property type="component" value="Unassembled WGS sequence"/>
</dbReference>
<evidence type="ECO:0000313" key="3">
    <source>
        <dbReference type="EMBL" id="KMO97890.1"/>
    </source>
</evidence>
<protein>
    <recommendedName>
        <fullName evidence="5">Large membrane protein</fullName>
    </recommendedName>
</protein>
<proteinExistence type="predicted"/>
<evidence type="ECO:0000256" key="1">
    <source>
        <dbReference type="SAM" id="MobiDB-lite"/>
    </source>
</evidence>
<dbReference type="OrthoDB" id="3830613at2"/>
<feature type="region of interest" description="Disordered" evidence="1">
    <location>
        <begin position="297"/>
        <end position="342"/>
    </location>
</feature>
<feature type="compositionally biased region" description="Low complexity" evidence="1">
    <location>
        <begin position="39"/>
        <end position="73"/>
    </location>
</feature>
<feature type="region of interest" description="Disordered" evidence="1">
    <location>
        <begin position="39"/>
        <end position="85"/>
    </location>
</feature>
<feature type="region of interest" description="Disordered" evidence="1">
    <location>
        <begin position="182"/>
        <end position="203"/>
    </location>
</feature>
<dbReference type="PATRIC" id="fig|66430.4.peg.4476"/>
<evidence type="ECO:0008006" key="5">
    <source>
        <dbReference type="Google" id="ProtNLM"/>
    </source>
</evidence>
<keyword evidence="2" id="KW-0472">Membrane</keyword>
<dbReference type="EMBL" id="LFML01000039">
    <property type="protein sequence ID" value="KMO97890.1"/>
    <property type="molecule type" value="Genomic_DNA"/>
</dbReference>
<accession>A0A0J6XP12</accession>